<reference evidence="4" key="1">
    <citation type="journal article" date="2014" name="BMC Genomics">
        <title>The Babesia bovis gene and promoter model: an update from full-length EST analysis.</title>
        <authorList>
            <person name="Yamagishi J."/>
            <person name="Wakaguri H."/>
            <person name="Yokoyama N."/>
            <person name="Yamashita R."/>
            <person name="Suzuki Y."/>
            <person name="Xuan X."/>
            <person name="Igarashi I."/>
        </authorList>
    </citation>
    <scope>NUCLEOTIDE SEQUENCE</scope>
    <source>
        <strain evidence="4">Texas</strain>
    </source>
</reference>
<accession>S6BLF0</accession>
<keyword evidence="1" id="KW-0694">RNA-binding</keyword>
<protein>
    <recommendedName>
        <fullName evidence="3">Chromatin target of PRMT1 protein C-terminal domain-containing protein</fullName>
    </recommendedName>
</protein>
<dbReference type="AlphaFoldDB" id="S6BLF0"/>
<evidence type="ECO:0000256" key="1">
    <source>
        <dbReference type="ARBA" id="ARBA00022884"/>
    </source>
</evidence>
<organism evidence="4">
    <name type="scientific">Babesia bovis</name>
    <dbReference type="NCBI Taxonomy" id="5865"/>
    <lineage>
        <taxon>Eukaryota</taxon>
        <taxon>Sar</taxon>
        <taxon>Alveolata</taxon>
        <taxon>Apicomplexa</taxon>
        <taxon>Aconoidasida</taxon>
        <taxon>Piroplasmida</taxon>
        <taxon>Babesiidae</taxon>
        <taxon>Babesia</taxon>
    </lineage>
</organism>
<evidence type="ECO:0000313" key="4">
    <source>
        <dbReference type="EMBL" id="BAN64827.1"/>
    </source>
</evidence>
<feature type="compositionally biased region" description="Polar residues" evidence="2">
    <location>
        <begin position="82"/>
        <end position="94"/>
    </location>
</feature>
<evidence type="ECO:0000259" key="3">
    <source>
        <dbReference type="SMART" id="SM01218"/>
    </source>
</evidence>
<dbReference type="EMBL" id="AK441033">
    <property type="protein sequence ID" value="BAN64827.1"/>
    <property type="molecule type" value="mRNA"/>
</dbReference>
<name>S6BLF0_BABBO</name>
<feature type="compositionally biased region" description="Basic and acidic residues" evidence="2">
    <location>
        <begin position="60"/>
        <end position="72"/>
    </location>
</feature>
<dbReference type="SMART" id="SM01218">
    <property type="entry name" value="FoP_duplication"/>
    <property type="match status" value="1"/>
</dbReference>
<evidence type="ECO:0000256" key="2">
    <source>
        <dbReference type="SAM" id="MobiDB-lite"/>
    </source>
</evidence>
<dbReference type="InterPro" id="IPR025715">
    <property type="entry name" value="FoP_C"/>
</dbReference>
<dbReference type="GO" id="GO:0003723">
    <property type="term" value="F:RNA binding"/>
    <property type="evidence" value="ECO:0007669"/>
    <property type="project" value="UniProtKB-KW"/>
</dbReference>
<feature type="compositionally biased region" description="Basic residues" evidence="2">
    <location>
        <begin position="95"/>
        <end position="108"/>
    </location>
</feature>
<feature type="region of interest" description="Disordered" evidence="2">
    <location>
        <begin position="1"/>
        <end position="109"/>
    </location>
</feature>
<sequence>MQHTYKQNRRERSPMRRPRQYRPQARSQPAAYDAREKDYNMNQTFRGAYENTRRPQNSPEQERYRPRREPLAQRKRAIQRPGPSTNNSQGQVRKTLNKRARIARKNPVKKAVTKDDLDMELDKYMGNEAFKGRLDEQLANYFAEDGNEGEQKS</sequence>
<dbReference type="VEuPathDB" id="PiroplasmaDB:BBOV_II002665"/>
<proteinExistence type="evidence at transcript level"/>
<feature type="domain" description="Chromatin target of PRMT1 protein C-terminal" evidence="3">
    <location>
        <begin position="63"/>
        <end position="148"/>
    </location>
</feature>
<dbReference type="Pfam" id="PF13865">
    <property type="entry name" value="FoP_duplication"/>
    <property type="match status" value="1"/>
</dbReference>